<dbReference type="GO" id="GO:0016757">
    <property type="term" value="F:glycosyltransferase activity"/>
    <property type="evidence" value="ECO:0007669"/>
    <property type="project" value="UniProtKB-KW"/>
</dbReference>
<proteinExistence type="inferred from homology"/>
<sequence>MIWFISLAICCSVGFILFRRNTIPSRSPLNSYSAKRLSVVIPARNEEHNLPQLLQSLREQTLQPFEIIVVDDFSEDGTRETAESFGVTVIDNTELPPGWTGKNWAVWNGYSHASGELIAFLDADIRLAPSALESLCAARERYGGAVSVVPYHYTEKFHERLALLPNILGVFAFTSPFEARNPTKGLYGSCILVDRADYELAGGHESVKSELLDDLNLGAKFMKAGIKVTNLIGHKLVSFRMYAQGIRSELEGFGKGAVLSASSLSLGTILLISLWLVGLLVSELFVFAFDTSLAVPLAFGYFLYMAQMIYFVKYIGRFGIAMILLHFLSGLFFIVVMLYSLYQVVVLGHVAWKGRNVKVGGR</sequence>
<evidence type="ECO:0000256" key="8">
    <source>
        <dbReference type="ARBA" id="ARBA00037904"/>
    </source>
</evidence>
<dbReference type="InterPro" id="IPR029044">
    <property type="entry name" value="Nucleotide-diphossugar_trans"/>
</dbReference>
<evidence type="ECO:0000259" key="12">
    <source>
        <dbReference type="Pfam" id="PF00535"/>
    </source>
</evidence>
<reference evidence="13 14" key="1">
    <citation type="submission" date="2018-07" db="EMBL/GenBank/DDBJ databases">
        <title>Genomic Encyclopedia of Type Strains, Phase III (KMG-III): the genomes of soil and plant-associated and newly described type strains.</title>
        <authorList>
            <person name="Whitman W."/>
        </authorList>
    </citation>
    <scope>NUCLEOTIDE SEQUENCE [LARGE SCALE GENOMIC DNA]</scope>
    <source>
        <strain evidence="13 14">CECT 8236</strain>
    </source>
</reference>
<comment type="subcellular location">
    <subcellularLocation>
        <location evidence="1">Cell membrane</location>
    </subcellularLocation>
</comment>
<keyword evidence="11" id="KW-0812">Transmembrane</keyword>
<keyword evidence="4 13" id="KW-0808">Transferase</keyword>
<comment type="pathway">
    <text evidence="8">Carotenoid biosynthesis; staphyloxanthin biosynthesis; staphyloxanthin from farnesyl diphosphate: step 4/5.</text>
</comment>
<keyword evidence="14" id="KW-1185">Reference proteome</keyword>
<evidence type="ECO:0000313" key="14">
    <source>
        <dbReference type="Proteomes" id="UP000256869"/>
    </source>
</evidence>
<dbReference type="GO" id="GO:0016117">
    <property type="term" value="P:carotenoid biosynthetic process"/>
    <property type="evidence" value="ECO:0007669"/>
    <property type="project" value="UniProtKB-KW"/>
</dbReference>
<feature type="transmembrane region" description="Helical" evidence="11">
    <location>
        <begin position="284"/>
        <end position="306"/>
    </location>
</feature>
<feature type="transmembrane region" description="Helical" evidence="11">
    <location>
        <begin position="257"/>
        <end position="278"/>
    </location>
</feature>
<evidence type="ECO:0000256" key="10">
    <source>
        <dbReference type="ARBA" id="ARBA00040345"/>
    </source>
</evidence>
<name>A0A3D9I9T8_9BACL</name>
<comment type="similarity">
    <text evidence="9">Belongs to the glycosyltransferase 2 family. CrtQ subfamily.</text>
</comment>
<evidence type="ECO:0000313" key="13">
    <source>
        <dbReference type="EMBL" id="RED58487.1"/>
    </source>
</evidence>
<keyword evidence="11" id="KW-1133">Transmembrane helix</keyword>
<gene>
    <name evidence="13" type="ORF">DFP95_10810</name>
</gene>
<dbReference type="CDD" id="cd00761">
    <property type="entry name" value="Glyco_tranf_GTA_type"/>
    <property type="match status" value="1"/>
</dbReference>
<evidence type="ECO:0000256" key="7">
    <source>
        <dbReference type="ARBA" id="ARBA00037281"/>
    </source>
</evidence>
<evidence type="ECO:0000256" key="4">
    <source>
        <dbReference type="ARBA" id="ARBA00022679"/>
    </source>
</evidence>
<dbReference type="SUPFAM" id="SSF53448">
    <property type="entry name" value="Nucleotide-diphospho-sugar transferases"/>
    <property type="match status" value="1"/>
</dbReference>
<keyword evidence="3" id="KW-0328">Glycosyltransferase</keyword>
<feature type="domain" description="Glycosyltransferase 2-like" evidence="12">
    <location>
        <begin position="38"/>
        <end position="197"/>
    </location>
</feature>
<evidence type="ECO:0000256" key="9">
    <source>
        <dbReference type="ARBA" id="ARBA00038120"/>
    </source>
</evidence>
<dbReference type="InterPro" id="IPR001173">
    <property type="entry name" value="Glyco_trans_2-like"/>
</dbReference>
<evidence type="ECO:0000256" key="2">
    <source>
        <dbReference type="ARBA" id="ARBA00022475"/>
    </source>
</evidence>
<dbReference type="Pfam" id="PF00535">
    <property type="entry name" value="Glycos_transf_2"/>
    <property type="match status" value="1"/>
</dbReference>
<protein>
    <recommendedName>
        <fullName evidence="10">4,4'-diaponeurosporenoate glycosyltransferase</fullName>
    </recommendedName>
</protein>
<keyword evidence="6 11" id="KW-0472">Membrane</keyword>
<dbReference type="GO" id="GO:0005886">
    <property type="term" value="C:plasma membrane"/>
    <property type="evidence" value="ECO:0007669"/>
    <property type="project" value="UniProtKB-SubCell"/>
</dbReference>
<evidence type="ECO:0000256" key="11">
    <source>
        <dbReference type="SAM" id="Phobius"/>
    </source>
</evidence>
<evidence type="ECO:0000256" key="3">
    <source>
        <dbReference type="ARBA" id="ARBA00022676"/>
    </source>
</evidence>
<keyword evidence="5" id="KW-0125">Carotenoid biosynthesis</keyword>
<evidence type="ECO:0000256" key="6">
    <source>
        <dbReference type="ARBA" id="ARBA00023136"/>
    </source>
</evidence>
<evidence type="ECO:0000256" key="1">
    <source>
        <dbReference type="ARBA" id="ARBA00004236"/>
    </source>
</evidence>
<evidence type="ECO:0000256" key="5">
    <source>
        <dbReference type="ARBA" id="ARBA00022746"/>
    </source>
</evidence>
<accession>A0A3D9I9T8</accession>
<comment type="function">
    <text evidence="7">Catalyzes the glycosylation of 4,4'-diaponeurosporenoate, i.e. the esterification of glucose at the C1'' position with the carboxyl group of 4,4'-diaponeurosporenic acid, to form glycosyl-4,4'-diaponeurosporenoate. This is a step in the biosynthesis of staphyloxanthin, an orange pigment present in most staphylococci strains.</text>
</comment>
<organism evidence="13 14">
    <name type="scientific">Cohnella lupini</name>
    <dbReference type="NCBI Taxonomy" id="1294267"/>
    <lineage>
        <taxon>Bacteria</taxon>
        <taxon>Bacillati</taxon>
        <taxon>Bacillota</taxon>
        <taxon>Bacilli</taxon>
        <taxon>Bacillales</taxon>
        <taxon>Paenibacillaceae</taxon>
        <taxon>Cohnella</taxon>
    </lineage>
</organism>
<dbReference type="PANTHER" id="PTHR43646:SF2">
    <property type="entry name" value="GLYCOSYLTRANSFERASE 2-LIKE DOMAIN-CONTAINING PROTEIN"/>
    <property type="match status" value="1"/>
</dbReference>
<comment type="caution">
    <text evidence="13">The sequence shown here is derived from an EMBL/GenBank/DDBJ whole genome shotgun (WGS) entry which is preliminary data.</text>
</comment>
<keyword evidence="2" id="KW-1003">Cell membrane</keyword>
<dbReference type="EMBL" id="QRDY01000008">
    <property type="protein sequence ID" value="RED58487.1"/>
    <property type="molecule type" value="Genomic_DNA"/>
</dbReference>
<dbReference type="Proteomes" id="UP000256869">
    <property type="component" value="Unassembled WGS sequence"/>
</dbReference>
<dbReference type="Gene3D" id="3.90.550.10">
    <property type="entry name" value="Spore Coat Polysaccharide Biosynthesis Protein SpsA, Chain A"/>
    <property type="match status" value="1"/>
</dbReference>
<dbReference type="AlphaFoldDB" id="A0A3D9I9T8"/>
<feature type="transmembrane region" description="Helical" evidence="11">
    <location>
        <begin position="318"/>
        <end position="342"/>
    </location>
</feature>
<dbReference type="PANTHER" id="PTHR43646">
    <property type="entry name" value="GLYCOSYLTRANSFERASE"/>
    <property type="match status" value="1"/>
</dbReference>